<reference evidence="11" key="1">
    <citation type="submission" date="2014-06" db="EMBL/GenBank/DDBJ databases">
        <authorList>
            <person name="Ju J."/>
            <person name="Zhang J."/>
        </authorList>
    </citation>
    <scope>NUCLEOTIDE SEQUENCE</scope>
    <source>
        <strain evidence="11">SscI8</strain>
    </source>
</reference>
<evidence type="ECO:0000256" key="8">
    <source>
        <dbReference type="ARBA" id="ARBA00023170"/>
    </source>
</evidence>
<feature type="transmembrane region" description="Helical" evidence="10">
    <location>
        <begin position="114"/>
        <end position="135"/>
    </location>
</feature>
<dbReference type="GO" id="GO:0004933">
    <property type="term" value="F:mating-type a-factor pheromone receptor activity"/>
    <property type="evidence" value="ECO:0007669"/>
    <property type="project" value="InterPro"/>
</dbReference>
<dbReference type="CDD" id="cd14966">
    <property type="entry name" value="7tmD_STE3"/>
    <property type="match status" value="1"/>
</dbReference>
<evidence type="ECO:0000256" key="5">
    <source>
        <dbReference type="ARBA" id="ARBA00022989"/>
    </source>
</evidence>
<keyword evidence="3" id="KW-0589">Pheromone response</keyword>
<feature type="transmembrane region" description="Helical" evidence="10">
    <location>
        <begin position="36"/>
        <end position="57"/>
    </location>
</feature>
<feature type="transmembrane region" description="Helical" evidence="10">
    <location>
        <begin position="164"/>
        <end position="186"/>
    </location>
</feature>
<evidence type="ECO:0000256" key="7">
    <source>
        <dbReference type="ARBA" id="ARBA00023136"/>
    </source>
</evidence>
<dbReference type="PANTHER" id="PTHR28097">
    <property type="entry name" value="PHEROMONE A FACTOR RECEPTOR"/>
    <property type="match status" value="1"/>
</dbReference>
<dbReference type="GO" id="GO:0005886">
    <property type="term" value="C:plasma membrane"/>
    <property type="evidence" value="ECO:0007669"/>
    <property type="project" value="TreeGrafter"/>
</dbReference>
<dbReference type="Pfam" id="PF02076">
    <property type="entry name" value="STE3"/>
    <property type="match status" value="1"/>
</dbReference>
<evidence type="ECO:0000256" key="6">
    <source>
        <dbReference type="ARBA" id="ARBA00023040"/>
    </source>
</evidence>
<dbReference type="PRINTS" id="PR00899">
    <property type="entry name" value="GPCRSTE3"/>
</dbReference>
<dbReference type="OrthoDB" id="2874149at2759"/>
<accession>A0A127ZAS7</accession>
<comment type="similarity">
    <text evidence="2">Belongs to the G-protein coupled receptor 4 family.</text>
</comment>
<keyword evidence="7 10" id="KW-0472">Membrane</keyword>
<evidence type="ECO:0000256" key="10">
    <source>
        <dbReference type="SAM" id="Phobius"/>
    </source>
</evidence>
<proteinExistence type="inferred from homology"/>
<dbReference type="AlphaFoldDB" id="A0A127ZAS7"/>
<dbReference type="EMBL" id="LK056662">
    <property type="protein sequence ID" value="CDU23176.1"/>
    <property type="molecule type" value="Genomic_DNA"/>
</dbReference>
<gene>
    <name evidence="11" type="ORF">SPSC_01805</name>
</gene>
<keyword evidence="9" id="KW-0807">Transducer</keyword>
<feature type="transmembrane region" description="Helical" evidence="10">
    <location>
        <begin position="207"/>
        <end position="230"/>
    </location>
</feature>
<keyword evidence="8 11" id="KW-0675">Receptor</keyword>
<dbReference type="InterPro" id="IPR001546">
    <property type="entry name" value="GPCR_Pheromne_A_rcpt"/>
</dbReference>
<evidence type="ECO:0000256" key="3">
    <source>
        <dbReference type="ARBA" id="ARBA00022507"/>
    </source>
</evidence>
<sequence>MFSSAENASFGVLSILAGCISTFSFLVHLRAGNTGVILMMFWCFVGLVNKGINALAFNHSLRLTWTFGCDISAVIERIWQLGLCCSSLCVLQKLEGIASLRQAHSTISDRRRRLVIDLTLGLGIPVLQIPLFFIVQPYRLDVLENIGCSAPLYSSVPALFVFHLWRLLVTLFCAVFSVLILRWFVLRQRQFTAALSSQHSGLSQKKYFRLFALAVCEASLVSAGQFYLVIDSLRLTGLQPYKSWKEVHQDFNTIAFVPMPLEGQTTSALISVSVLRWLSLIPAVTLFLFFGLTEDAKSVYSASWRALKSLSRYTCKGTRTSDNDAVLGSESLDLEAIQQQGSKVSVIVHKVVIS</sequence>
<evidence type="ECO:0000313" key="11">
    <source>
        <dbReference type="EMBL" id="CDU23176.1"/>
    </source>
</evidence>
<name>A0A127ZAS7_9BASI</name>
<feature type="transmembrane region" description="Helical" evidence="10">
    <location>
        <begin position="268"/>
        <end position="292"/>
    </location>
</feature>
<keyword evidence="6" id="KW-0297">G-protein coupled receptor</keyword>
<evidence type="ECO:0000256" key="1">
    <source>
        <dbReference type="ARBA" id="ARBA00004141"/>
    </source>
</evidence>
<organism evidence="11">
    <name type="scientific">Sporisorium scitamineum</name>
    <dbReference type="NCBI Taxonomy" id="49012"/>
    <lineage>
        <taxon>Eukaryota</taxon>
        <taxon>Fungi</taxon>
        <taxon>Dikarya</taxon>
        <taxon>Basidiomycota</taxon>
        <taxon>Ustilaginomycotina</taxon>
        <taxon>Ustilaginomycetes</taxon>
        <taxon>Ustilaginales</taxon>
        <taxon>Ustilaginaceae</taxon>
        <taxon>Sporisorium</taxon>
    </lineage>
</organism>
<comment type="subcellular location">
    <subcellularLocation>
        <location evidence="1">Membrane</location>
        <topology evidence="1">Multi-pass membrane protein</topology>
    </subcellularLocation>
</comment>
<evidence type="ECO:0000256" key="9">
    <source>
        <dbReference type="ARBA" id="ARBA00023224"/>
    </source>
</evidence>
<dbReference type="PRINTS" id="PR00900">
    <property type="entry name" value="PHEROMONEAR"/>
</dbReference>
<dbReference type="PANTHER" id="PTHR28097:SF1">
    <property type="entry name" value="PHEROMONE A FACTOR RECEPTOR"/>
    <property type="match status" value="1"/>
</dbReference>
<dbReference type="InterPro" id="IPR001499">
    <property type="entry name" value="GPCR_STE3"/>
</dbReference>
<protein>
    <submittedName>
        <fullName evidence="11">Probable Pheromone receptor a2</fullName>
    </submittedName>
</protein>
<keyword evidence="5 10" id="KW-1133">Transmembrane helix</keyword>
<dbReference type="GO" id="GO:0000750">
    <property type="term" value="P:pheromone-dependent signal transduction involved in conjugation with cellular fusion"/>
    <property type="evidence" value="ECO:0007669"/>
    <property type="project" value="TreeGrafter"/>
</dbReference>
<keyword evidence="4 10" id="KW-0812">Transmembrane</keyword>
<evidence type="ECO:0000256" key="4">
    <source>
        <dbReference type="ARBA" id="ARBA00022692"/>
    </source>
</evidence>
<evidence type="ECO:0000256" key="2">
    <source>
        <dbReference type="ARBA" id="ARBA00011085"/>
    </source>
</evidence>
<feature type="transmembrane region" description="Helical" evidence="10">
    <location>
        <begin position="12"/>
        <end position="29"/>
    </location>
</feature>